<dbReference type="EMBL" id="ASGP02000004">
    <property type="protein sequence ID" value="KAH9512017.1"/>
    <property type="molecule type" value="Genomic_DNA"/>
</dbReference>
<evidence type="ECO:0000313" key="2">
    <source>
        <dbReference type="Proteomes" id="UP000790347"/>
    </source>
</evidence>
<reference evidence="1" key="1">
    <citation type="submission" date="2013-05" db="EMBL/GenBank/DDBJ databases">
        <authorList>
            <person name="Yim A.K.Y."/>
            <person name="Chan T.F."/>
            <person name="Ji K.M."/>
            <person name="Liu X.Y."/>
            <person name="Zhou J.W."/>
            <person name="Li R.Q."/>
            <person name="Yang K.Y."/>
            <person name="Li J."/>
            <person name="Li M."/>
            <person name="Law P.T.W."/>
            <person name="Wu Y.L."/>
            <person name="Cai Z.L."/>
            <person name="Qin H."/>
            <person name="Bao Y."/>
            <person name="Leung R.K.K."/>
            <person name="Ng P.K.S."/>
            <person name="Zou J."/>
            <person name="Zhong X.J."/>
            <person name="Ran P.X."/>
            <person name="Zhong N.S."/>
            <person name="Liu Z.G."/>
            <person name="Tsui S.K.W."/>
        </authorList>
    </citation>
    <scope>NUCLEOTIDE SEQUENCE</scope>
    <source>
        <strain evidence="1">Derf</strain>
        <tissue evidence="1">Whole organism</tissue>
    </source>
</reference>
<name>A0A922L2K0_DERFA</name>
<proteinExistence type="predicted"/>
<dbReference type="Proteomes" id="UP000790347">
    <property type="component" value="Unassembled WGS sequence"/>
</dbReference>
<gene>
    <name evidence="1" type="ORF">DERF_010433</name>
</gene>
<reference evidence="1" key="2">
    <citation type="journal article" date="2022" name="Res Sq">
        <title>Comparative Genomics Reveals Insights into the Divergent Evolution of Astigmatic Mites and Household Pest Adaptations.</title>
        <authorList>
            <person name="Xiong Q."/>
            <person name="Wan A.T.-Y."/>
            <person name="Liu X.-Y."/>
            <person name="Fung C.S.-H."/>
            <person name="Xiao X."/>
            <person name="Malainual N."/>
            <person name="Hou J."/>
            <person name="Wang L."/>
            <person name="Wang M."/>
            <person name="Yang K."/>
            <person name="Cui Y."/>
            <person name="Leung E."/>
            <person name="Nong W."/>
            <person name="Shin S.-K."/>
            <person name="Au S."/>
            <person name="Jeong K.Y."/>
            <person name="Chew F.T."/>
            <person name="Hui J."/>
            <person name="Leung T.F."/>
            <person name="Tungtrongchitr A."/>
            <person name="Zhong N."/>
            <person name="Liu Z."/>
            <person name="Tsui S."/>
        </authorList>
    </citation>
    <scope>NUCLEOTIDE SEQUENCE</scope>
    <source>
        <strain evidence="1">Derf</strain>
        <tissue evidence="1">Whole organism</tissue>
    </source>
</reference>
<protein>
    <submittedName>
        <fullName evidence="1">Uncharacterized protein</fullName>
    </submittedName>
</protein>
<dbReference type="AlphaFoldDB" id="A0A922L2K0"/>
<keyword evidence="2" id="KW-1185">Reference proteome</keyword>
<organism evidence="1 2">
    <name type="scientific">Dermatophagoides farinae</name>
    <name type="common">American house dust mite</name>
    <dbReference type="NCBI Taxonomy" id="6954"/>
    <lineage>
        <taxon>Eukaryota</taxon>
        <taxon>Metazoa</taxon>
        <taxon>Ecdysozoa</taxon>
        <taxon>Arthropoda</taxon>
        <taxon>Chelicerata</taxon>
        <taxon>Arachnida</taxon>
        <taxon>Acari</taxon>
        <taxon>Acariformes</taxon>
        <taxon>Sarcoptiformes</taxon>
        <taxon>Astigmata</taxon>
        <taxon>Psoroptidia</taxon>
        <taxon>Analgoidea</taxon>
        <taxon>Pyroglyphidae</taxon>
        <taxon>Dermatophagoidinae</taxon>
        <taxon>Dermatophagoides</taxon>
    </lineage>
</organism>
<evidence type="ECO:0000313" key="1">
    <source>
        <dbReference type="EMBL" id="KAH9512017.1"/>
    </source>
</evidence>
<comment type="caution">
    <text evidence="1">The sequence shown here is derived from an EMBL/GenBank/DDBJ whole genome shotgun (WGS) entry which is preliminary data.</text>
</comment>
<sequence length="61" mass="7077">MVLNNNQQQQQDLTKLLSKNSSFNCASQNYLQNQLQGMDQLCIPDQQNDLESFRLCCCQHL</sequence>
<accession>A0A922L2K0</accession>